<name>A0A067NA17_BOTB1</name>
<accession>A0A067NA17</accession>
<sequence>MFSPSHLRTSLSAPIRPRLIQFQHKAREGVIPKTFPKLCQSDVETFNEKSPLFPPRFVPRPSPLRNVFTASYEDDASMASIVNEGFQASSPAARARPSRIPCRLTPSKALPKGKWSAPQREVPMESLTEMSLPTTSQLDAGVSHPESDTSLDSPSIEKIISGFDVPSLFDVSPPTTPERAAFEHTDISSSPPIDADPGPSTYAYPYAQLVDQSLLRVSTTFVGMEDLVDLSFSPLFPERKAHISSPQGVAAIDGNSPSKDDMPISPGPQMTFSFPFSALKDESILSPPLGLVQLGGFTDLSFSPMLEKARRTLADSRILAAPPKRAFAGRDVPVAGLSIGLSEGETGSSDTIPPRACMHSESLSDTPDQSDEFEDNLLEVPQEISCPLIQIRIIPPTPSNATFEPTTPTKAHGGRSENPHTSASPTLVPRSPSLSLFPNAFPRIPVAQAQSIQRISSLSGDTSDTLFRSRIPVIGTKCADGIPGLGVARQLLSKGRSSFAGGLPRPISTWNSDRSSSARPLGFLPRMAA</sequence>
<feature type="compositionally biased region" description="Low complexity" evidence="1">
    <location>
        <begin position="88"/>
        <end position="101"/>
    </location>
</feature>
<reference evidence="3" key="1">
    <citation type="journal article" date="2014" name="Proc. Natl. Acad. Sci. U.S.A.">
        <title>Extensive sampling of basidiomycete genomes demonstrates inadequacy of the white-rot/brown-rot paradigm for wood decay fungi.</title>
        <authorList>
            <person name="Riley R."/>
            <person name="Salamov A.A."/>
            <person name="Brown D.W."/>
            <person name="Nagy L.G."/>
            <person name="Floudas D."/>
            <person name="Held B.W."/>
            <person name="Levasseur A."/>
            <person name="Lombard V."/>
            <person name="Morin E."/>
            <person name="Otillar R."/>
            <person name="Lindquist E.A."/>
            <person name="Sun H."/>
            <person name="LaButti K.M."/>
            <person name="Schmutz J."/>
            <person name="Jabbour D."/>
            <person name="Luo H."/>
            <person name="Baker S.E."/>
            <person name="Pisabarro A.G."/>
            <person name="Walton J.D."/>
            <person name="Blanchette R.A."/>
            <person name="Henrissat B."/>
            <person name="Martin F."/>
            <person name="Cullen D."/>
            <person name="Hibbett D.S."/>
            <person name="Grigoriev I.V."/>
        </authorList>
    </citation>
    <scope>NUCLEOTIDE SEQUENCE [LARGE SCALE GENOMIC DNA]</scope>
    <source>
        <strain evidence="3">FD-172 SS1</strain>
    </source>
</reference>
<feature type="compositionally biased region" description="Polar residues" evidence="1">
    <location>
        <begin position="399"/>
        <end position="409"/>
    </location>
</feature>
<evidence type="ECO:0000256" key="1">
    <source>
        <dbReference type="SAM" id="MobiDB-lite"/>
    </source>
</evidence>
<feature type="region of interest" description="Disordered" evidence="1">
    <location>
        <begin position="396"/>
        <end position="431"/>
    </location>
</feature>
<organism evidence="2 3">
    <name type="scientific">Botryobasidium botryosum (strain FD-172 SS1)</name>
    <dbReference type="NCBI Taxonomy" id="930990"/>
    <lineage>
        <taxon>Eukaryota</taxon>
        <taxon>Fungi</taxon>
        <taxon>Dikarya</taxon>
        <taxon>Basidiomycota</taxon>
        <taxon>Agaricomycotina</taxon>
        <taxon>Agaricomycetes</taxon>
        <taxon>Cantharellales</taxon>
        <taxon>Botryobasidiaceae</taxon>
        <taxon>Botryobasidium</taxon>
    </lineage>
</organism>
<proteinExistence type="predicted"/>
<keyword evidence="3" id="KW-1185">Reference proteome</keyword>
<dbReference type="EMBL" id="KL198017">
    <property type="protein sequence ID" value="KDQ20967.1"/>
    <property type="molecule type" value="Genomic_DNA"/>
</dbReference>
<evidence type="ECO:0000313" key="3">
    <source>
        <dbReference type="Proteomes" id="UP000027195"/>
    </source>
</evidence>
<protein>
    <submittedName>
        <fullName evidence="2">Uncharacterized protein</fullName>
    </submittedName>
</protein>
<dbReference type="InParanoid" id="A0A067NA17"/>
<dbReference type="Proteomes" id="UP000027195">
    <property type="component" value="Unassembled WGS sequence"/>
</dbReference>
<feature type="region of interest" description="Disordered" evidence="1">
    <location>
        <begin position="87"/>
        <end position="121"/>
    </location>
</feature>
<evidence type="ECO:0000313" key="2">
    <source>
        <dbReference type="EMBL" id="KDQ20967.1"/>
    </source>
</evidence>
<dbReference type="AlphaFoldDB" id="A0A067NA17"/>
<dbReference type="HOGENOM" id="CLU_548565_0_0_1"/>
<gene>
    <name evidence="2" type="ORF">BOTBODRAFT_323971</name>
</gene>